<keyword evidence="2" id="KW-1185">Reference proteome</keyword>
<gene>
    <name evidence="1" type="ORF">HNR19_000949</name>
</gene>
<dbReference type="AlphaFoldDB" id="A0A853BZ73"/>
<sequence>MTDSLDDLYEEVGRVVVPGAVLEQALTSIAYGALGGGDAAREITHGLPLAQVQAHIETEAKARPAEWWSARSLDLLTRIAQPLQARHRVVHGYWTDLRGIVDGKSFVTFKPDRQSRMWQAQHFDGTQLRALASELRDLSLEAREIADRLIDEVEGR</sequence>
<name>A0A853BZ73_9ACTN</name>
<protein>
    <submittedName>
        <fullName evidence="1">Uncharacterized protein</fullName>
    </submittedName>
</protein>
<dbReference type="RefSeq" id="WP_179666870.1">
    <property type="nucleotide sequence ID" value="NZ_JACCFP010000001.1"/>
</dbReference>
<evidence type="ECO:0000313" key="2">
    <source>
        <dbReference type="Proteomes" id="UP000530424"/>
    </source>
</evidence>
<dbReference type="Proteomes" id="UP000530424">
    <property type="component" value="Unassembled WGS sequence"/>
</dbReference>
<proteinExistence type="predicted"/>
<reference evidence="1 2" key="1">
    <citation type="submission" date="2020-07" db="EMBL/GenBank/DDBJ databases">
        <title>Sequencing the genomes of 1000 actinobacteria strains.</title>
        <authorList>
            <person name="Klenk H.-P."/>
        </authorList>
    </citation>
    <scope>NUCLEOTIDE SEQUENCE [LARGE SCALE GENOMIC DNA]</scope>
    <source>
        <strain evidence="1 2">DSM 103833</strain>
    </source>
</reference>
<accession>A0A853BZ73</accession>
<evidence type="ECO:0000313" key="1">
    <source>
        <dbReference type="EMBL" id="NYJ00251.1"/>
    </source>
</evidence>
<organism evidence="1 2">
    <name type="scientific">Nocardioides thalensis</name>
    <dbReference type="NCBI Taxonomy" id="1914755"/>
    <lineage>
        <taxon>Bacteria</taxon>
        <taxon>Bacillati</taxon>
        <taxon>Actinomycetota</taxon>
        <taxon>Actinomycetes</taxon>
        <taxon>Propionibacteriales</taxon>
        <taxon>Nocardioidaceae</taxon>
        <taxon>Nocardioides</taxon>
    </lineage>
</organism>
<comment type="caution">
    <text evidence="1">The sequence shown here is derived from an EMBL/GenBank/DDBJ whole genome shotgun (WGS) entry which is preliminary data.</text>
</comment>
<dbReference type="EMBL" id="JACCFP010000001">
    <property type="protein sequence ID" value="NYJ00251.1"/>
    <property type="molecule type" value="Genomic_DNA"/>
</dbReference>